<dbReference type="InterPro" id="IPR056884">
    <property type="entry name" value="NPHP3-like_N"/>
</dbReference>
<organism evidence="4 5">
    <name type="scientific">Colletotrichum plurivorum</name>
    <dbReference type="NCBI Taxonomy" id="2175906"/>
    <lineage>
        <taxon>Eukaryota</taxon>
        <taxon>Fungi</taxon>
        <taxon>Dikarya</taxon>
        <taxon>Ascomycota</taxon>
        <taxon>Pezizomycotina</taxon>
        <taxon>Sordariomycetes</taxon>
        <taxon>Hypocreomycetidae</taxon>
        <taxon>Glomerellales</taxon>
        <taxon>Glomerellaceae</taxon>
        <taxon>Colletotrichum</taxon>
        <taxon>Colletotrichum orchidearum species complex</taxon>
    </lineage>
</organism>
<dbReference type="Proteomes" id="UP000654918">
    <property type="component" value="Unassembled WGS sequence"/>
</dbReference>
<feature type="domain" description="Nephrocystin 3-like N-terminal" evidence="3">
    <location>
        <begin position="251"/>
        <end position="282"/>
    </location>
</feature>
<name>A0A8H6KAQ5_9PEZI</name>
<comment type="caution">
    <text evidence="4">The sequence shown here is derived from an EMBL/GenBank/DDBJ whole genome shotgun (WGS) entry which is preliminary data.</text>
</comment>
<reference evidence="4" key="1">
    <citation type="journal article" date="2020" name="Phytopathology">
        <title>Genome Sequence Resources of Colletotrichum truncatum, C. plurivorum, C. musicola, and C. sojae: Four Species Pathogenic to Soybean (Glycine max).</title>
        <authorList>
            <person name="Rogerio F."/>
            <person name="Boufleur T.R."/>
            <person name="Ciampi-Guillardi M."/>
            <person name="Sukno S.A."/>
            <person name="Thon M.R."/>
            <person name="Massola Junior N.S."/>
            <person name="Baroncelli R."/>
        </authorList>
    </citation>
    <scope>NUCLEOTIDE SEQUENCE</scope>
    <source>
        <strain evidence="4">LFN00145</strain>
    </source>
</reference>
<dbReference type="EMBL" id="WIGO01000130">
    <property type="protein sequence ID" value="KAF6827893.1"/>
    <property type="molecule type" value="Genomic_DNA"/>
</dbReference>
<keyword evidence="1" id="KW-0677">Repeat</keyword>
<evidence type="ECO:0000256" key="1">
    <source>
        <dbReference type="ARBA" id="ARBA00022737"/>
    </source>
</evidence>
<accession>A0A8H6KAQ5</accession>
<feature type="coiled-coil region" evidence="2">
    <location>
        <begin position="110"/>
        <end position="137"/>
    </location>
</feature>
<dbReference type="SUPFAM" id="SSF52540">
    <property type="entry name" value="P-loop containing nucleoside triphosphate hydrolases"/>
    <property type="match status" value="1"/>
</dbReference>
<evidence type="ECO:0000313" key="4">
    <source>
        <dbReference type="EMBL" id="KAF6827893.1"/>
    </source>
</evidence>
<dbReference type="PANTHER" id="PTHR10039:SF5">
    <property type="entry name" value="NACHT DOMAIN-CONTAINING PROTEIN"/>
    <property type="match status" value="1"/>
</dbReference>
<dbReference type="AlphaFoldDB" id="A0A8H6KAQ5"/>
<dbReference type="InterPro" id="IPR027417">
    <property type="entry name" value="P-loop_NTPase"/>
</dbReference>
<evidence type="ECO:0000313" key="5">
    <source>
        <dbReference type="Proteomes" id="UP000654918"/>
    </source>
</evidence>
<keyword evidence="5" id="KW-1185">Reference proteome</keyword>
<dbReference type="Pfam" id="PF24883">
    <property type="entry name" value="NPHP3_N"/>
    <property type="match status" value="1"/>
</dbReference>
<proteinExistence type="predicted"/>
<sequence length="644" mass="73158">MEPIGAVGLAASILQFIEFTAKLFKEANEICDSIDGLTVKNNDLEMVTKHIHKFNIKICDEIPSNEAGDAVKSLGAECINISRELLEALDQVRAIRNSTKWANFVKALRAVWAKERIQDLRDRLDHYRETMHTLMLASLLNQGETLAGEVSNLRTESTNAIESLRVDLLQAIQTQKASESRDPDQDEFISRCLRSLAAEESKGQRQRRLVAQLSFASGYEREHRIEEAYAETIRWIWDDPKIRAGCPAWSDFPSWLEGGRCKLYWITGKPGSGKSTLMKYILYDSGCDQLLKRWAGDLPLVLPGSDSSPWGLGELEQAIKTLARSAAGNFKLLVFVDGLDEFGGEHDVLIRLCQTIFSFDNVKACLSSRPWVIFEEAFRQEPRLKLEDFTFDDITGYITDKFAQNSGYKALQKQDLKLPSNLIQNIAKRSRGVFLWIRLVVKSMLDGLSNRDQVADLQRRLDELPSDLEKLYQKMFYGIEPCYTGRRSRLFLMLSSIGLSLGKTSELRPVCRTVKDVLQSAEIDDAIARESLDFDPHAALLSSVVQMTKNLQTDWYWHYPNCSSNGILHQFTHCALFHASRISPQPASGHEAILLQELEKTITHHQHAGLGYSDDPIGLDTFLYYRLKSYFLFKIKGRDFMFFG</sequence>
<keyword evidence="2" id="KW-0175">Coiled coil</keyword>
<evidence type="ECO:0000256" key="2">
    <source>
        <dbReference type="SAM" id="Coils"/>
    </source>
</evidence>
<gene>
    <name evidence="4" type="ORF">CPLU01_08819</name>
</gene>
<protein>
    <recommendedName>
        <fullName evidence="3">Nephrocystin 3-like N-terminal domain-containing protein</fullName>
    </recommendedName>
</protein>
<evidence type="ECO:0000259" key="3">
    <source>
        <dbReference type="Pfam" id="PF24883"/>
    </source>
</evidence>
<dbReference type="Gene3D" id="3.40.50.300">
    <property type="entry name" value="P-loop containing nucleotide triphosphate hydrolases"/>
    <property type="match status" value="1"/>
</dbReference>
<dbReference type="PANTHER" id="PTHR10039">
    <property type="entry name" value="AMELOGENIN"/>
    <property type="match status" value="1"/>
</dbReference>